<comment type="caution">
    <text evidence="1">The sequence shown here is derived from an EMBL/GenBank/DDBJ whole genome shotgun (WGS) entry which is preliminary data.</text>
</comment>
<dbReference type="AlphaFoldDB" id="A0AAV7L488"/>
<protein>
    <submittedName>
        <fullName evidence="1">Uncharacterized protein</fullName>
    </submittedName>
</protein>
<name>A0AAV7L488_PLEWA</name>
<evidence type="ECO:0000313" key="1">
    <source>
        <dbReference type="EMBL" id="KAJ1085225.1"/>
    </source>
</evidence>
<evidence type="ECO:0000313" key="2">
    <source>
        <dbReference type="Proteomes" id="UP001066276"/>
    </source>
</evidence>
<dbReference type="EMBL" id="JANPWB010000016">
    <property type="protein sequence ID" value="KAJ1085225.1"/>
    <property type="molecule type" value="Genomic_DNA"/>
</dbReference>
<accession>A0AAV7L488</accession>
<keyword evidence="2" id="KW-1185">Reference proteome</keyword>
<gene>
    <name evidence="1" type="ORF">NDU88_005358</name>
</gene>
<sequence>MVVNGTFQSGLDGAPPGAQCFSGAVRRAQKMDGADCFNAFLKLFVVFQGLSRPVLGAECFSAALSGAAGVAGALLRSECLLELYVTLQRLLVNAFLKLQMVLRGLQEFFLALDGFLELPCRVS</sequence>
<organism evidence="1 2">
    <name type="scientific">Pleurodeles waltl</name>
    <name type="common">Iberian ribbed newt</name>
    <dbReference type="NCBI Taxonomy" id="8319"/>
    <lineage>
        <taxon>Eukaryota</taxon>
        <taxon>Metazoa</taxon>
        <taxon>Chordata</taxon>
        <taxon>Craniata</taxon>
        <taxon>Vertebrata</taxon>
        <taxon>Euteleostomi</taxon>
        <taxon>Amphibia</taxon>
        <taxon>Batrachia</taxon>
        <taxon>Caudata</taxon>
        <taxon>Salamandroidea</taxon>
        <taxon>Salamandridae</taxon>
        <taxon>Pleurodelinae</taxon>
        <taxon>Pleurodeles</taxon>
    </lineage>
</organism>
<reference evidence="1" key="1">
    <citation type="journal article" date="2022" name="bioRxiv">
        <title>Sequencing and chromosome-scale assembly of the giantPleurodeles waltlgenome.</title>
        <authorList>
            <person name="Brown T."/>
            <person name="Elewa A."/>
            <person name="Iarovenko S."/>
            <person name="Subramanian E."/>
            <person name="Araus A.J."/>
            <person name="Petzold A."/>
            <person name="Susuki M."/>
            <person name="Suzuki K.-i.T."/>
            <person name="Hayashi T."/>
            <person name="Toyoda A."/>
            <person name="Oliveira C."/>
            <person name="Osipova E."/>
            <person name="Leigh N.D."/>
            <person name="Simon A."/>
            <person name="Yun M.H."/>
        </authorList>
    </citation>
    <scope>NUCLEOTIDE SEQUENCE</scope>
    <source>
        <strain evidence="1">20211129_DDA</strain>
        <tissue evidence="1">Liver</tissue>
    </source>
</reference>
<dbReference type="Proteomes" id="UP001066276">
    <property type="component" value="Chromosome 12"/>
</dbReference>
<proteinExistence type="predicted"/>